<evidence type="ECO:0000313" key="1">
    <source>
        <dbReference type="EMBL" id="EKB30072.1"/>
    </source>
</evidence>
<keyword evidence="2" id="KW-1185">Reference proteome</keyword>
<comment type="caution">
    <text evidence="1">The sequence shown here is derived from an EMBL/GenBank/DDBJ whole genome shotgun (WGS) entry which is preliminary data.</text>
</comment>
<dbReference type="Proteomes" id="UP000005835">
    <property type="component" value="Unassembled WGS sequence"/>
</dbReference>
<reference evidence="1 2" key="1">
    <citation type="submission" date="2012-05" db="EMBL/GenBank/DDBJ databases">
        <title>The Genome Sequence of Sutterella wadsworthensis 2_1_59BFAA.</title>
        <authorList>
            <consortium name="The Broad Institute Genome Sequencing Platform"/>
            <person name="Earl A."/>
            <person name="Ward D."/>
            <person name="Feldgarden M."/>
            <person name="Gevers D."/>
            <person name="Daigneault M."/>
            <person name="Strauss J."/>
            <person name="Allen-Vercoe E."/>
            <person name="Walker B."/>
            <person name="Young S.K."/>
            <person name="Zeng Q."/>
            <person name="Gargeya S."/>
            <person name="Fitzgerald M."/>
            <person name="Haas B."/>
            <person name="Abouelleil A."/>
            <person name="Alvarado L."/>
            <person name="Arachchi H.M."/>
            <person name="Berlin A.M."/>
            <person name="Chapman S.B."/>
            <person name="Goldberg J."/>
            <person name="Griggs A."/>
            <person name="Gujja S."/>
            <person name="Hansen M."/>
            <person name="Howarth C."/>
            <person name="Imamovic A."/>
            <person name="Larimer J."/>
            <person name="McCowen C."/>
            <person name="Montmayeur A."/>
            <person name="Murphy C."/>
            <person name="Neiman D."/>
            <person name="Pearson M."/>
            <person name="Priest M."/>
            <person name="Roberts A."/>
            <person name="Saif S."/>
            <person name="Shea T."/>
            <person name="Sisk P."/>
            <person name="Sykes S."/>
            <person name="Wortman J."/>
            <person name="Nusbaum C."/>
            <person name="Birren B."/>
        </authorList>
    </citation>
    <scope>NUCLEOTIDE SEQUENCE [LARGE SCALE GENOMIC DNA]</scope>
    <source>
        <strain evidence="1 2">2_1_59BFAA</strain>
    </source>
</reference>
<sequence length="37" mass="3980">MKMASLVLGTAADQYGCFVPDLTRFLGTACEGTRQAR</sequence>
<organism evidence="1 2">
    <name type="scientific">Sutterella wadsworthensis 2_1_59BFAA</name>
    <dbReference type="NCBI Taxonomy" id="742823"/>
    <lineage>
        <taxon>Bacteria</taxon>
        <taxon>Pseudomonadati</taxon>
        <taxon>Pseudomonadota</taxon>
        <taxon>Betaproteobacteria</taxon>
        <taxon>Burkholderiales</taxon>
        <taxon>Sutterellaceae</taxon>
        <taxon>Sutterella</taxon>
    </lineage>
</organism>
<dbReference type="HOGENOM" id="CLU_3349476_0_0_4"/>
<dbReference type="STRING" id="742823.HMPREF9465_02340"/>
<dbReference type="AlphaFoldDB" id="K1JQQ8"/>
<dbReference type="EMBL" id="ADMG01000058">
    <property type="protein sequence ID" value="EKB30072.1"/>
    <property type="molecule type" value="Genomic_DNA"/>
</dbReference>
<protein>
    <submittedName>
        <fullName evidence="1">Uncharacterized protein</fullName>
    </submittedName>
</protein>
<accession>K1JQQ8</accession>
<proteinExistence type="predicted"/>
<gene>
    <name evidence="1" type="ORF">HMPREF9465_02340</name>
</gene>
<name>K1JQQ8_9BURK</name>
<evidence type="ECO:0000313" key="2">
    <source>
        <dbReference type="Proteomes" id="UP000005835"/>
    </source>
</evidence>